<dbReference type="InterPro" id="IPR011613">
    <property type="entry name" value="GH15-like"/>
</dbReference>
<dbReference type="Proteomes" id="UP000199150">
    <property type="component" value="Unassembled WGS sequence"/>
</dbReference>
<dbReference type="STRING" id="260084.SAMN02927928_1952"/>
<feature type="domain" description="GH15-like" evidence="3">
    <location>
        <begin position="342"/>
        <end position="784"/>
    </location>
</feature>
<evidence type="ECO:0000256" key="1">
    <source>
        <dbReference type="SAM" id="MobiDB-lite"/>
    </source>
</evidence>
<dbReference type="InterPro" id="IPR011013">
    <property type="entry name" value="Gal_mutarotase_sf_dom"/>
</dbReference>
<dbReference type="GO" id="GO:0005975">
    <property type="term" value="P:carbohydrate metabolic process"/>
    <property type="evidence" value="ECO:0007669"/>
    <property type="project" value="InterPro"/>
</dbReference>
<dbReference type="EMBL" id="FMTS01000002">
    <property type="protein sequence ID" value="SCW56482.1"/>
    <property type="molecule type" value="Genomic_DNA"/>
</dbReference>
<proteinExistence type="predicted"/>
<accession>A0A1G4RHS5</accession>
<evidence type="ECO:0000259" key="4">
    <source>
        <dbReference type="Pfam" id="PF09137"/>
    </source>
</evidence>
<dbReference type="InterPro" id="IPR012341">
    <property type="entry name" value="6hp_glycosidase-like_sf"/>
</dbReference>
<dbReference type="Pfam" id="PF00723">
    <property type="entry name" value="Glyco_hydro_15"/>
    <property type="match status" value="1"/>
</dbReference>
<feature type="signal peptide" evidence="2">
    <location>
        <begin position="1"/>
        <end position="26"/>
    </location>
</feature>
<dbReference type="InterPro" id="IPR015220">
    <property type="entry name" value="Glucodextranase_N"/>
</dbReference>
<dbReference type="RefSeq" id="WP_090646992.1">
    <property type="nucleotide sequence ID" value="NZ_CBCRYE010000006.1"/>
</dbReference>
<protein>
    <submittedName>
        <fullName evidence="5">Glucoamylase</fullName>
    </submittedName>
</protein>
<dbReference type="Pfam" id="PF09137">
    <property type="entry name" value="Glucodextran_N"/>
    <property type="match status" value="1"/>
</dbReference>
<dbReference type="InterPro" id="IPR006425">
    <property type="entry name" value="Glucoamylase_bac"/>
</dbReference>
<dbReference type="PANTHER" id="PTHR31616:SF0">
    <property type="entry name" value="GLUCAN 1,4-ALPHA-GLUCOSIDASE"/>
    <property type="match status" value="1"/>
</dbReference>
<dbReference type="OrthoDB" id="9806081at2"/>
<dbReference type="InterPro" id="IPR014718">
    <property type="entry name" value="GH-type_carb-bd"/>
</dbReference>
<dbReference type="GO" id="GO:0004553">
    <property type="term" value="F:hydrolase activity, hydrolyzing O-glycosyl compounds"/>
    <property type="evidence" value="ECO:0007669"/>
    <property type="project" value="UniProtKB-ARBA"/>
</dbReference>
<dbReference type="SUPFAM" id="SSF48208">
    <property type="entry name" value="Six-hairpin glycosidases"/>
    <property type="match status" value="1"/>
</dbReference>
<dbReference type="Gene3D" id="2.70.98.10">
    <property type="match status" value="1"/>
</dbReference>
<evidence type="ECO:0000313" key="5">
    <source>
        <dbReference type="EMBL" id="SCW56482.1"/>
    </source>
</evidence>
<feature type="region of interest" description="Disordered" evidence="1">
    <location>
        <begin position="587"/>
        <end position="609"/>
    </location>
</feature>
<gene>
    <name evidence="5" type="ORF">SAMN02927928_1952</name>
</gene>
<dbReference type="PANTHER" id="PTHR31616">
    <property type="entry name" value="TREHALASE"/>
    <property type="match status" value="1"/>
</dbReference>
<dbReference type="SUPFAM" id="SSF74650">
    <property type="entry name" value="Galactose mutarotase-like"/>
    <property type="match status" value="1"/>
</dbReference>
<dbReference type="GO" id="GO:0030246">
    <property type="term" value="F:carbohydrate binding"/>
    <property type="evidence" value="ECO:0007669"/>
    <property type="project" value="InterPro"/>
</dbReference>
<feature type="domain" description="Glucodextranase N-terminal" evidence="4">
    <location>
        <begin position="43"/>
        <end position="325"/>
    </location>
</feature>
<dbReference type="NCBIfam" id="TIGR01535">
    <property type="entry name" value="glucan_glucosid"/>
    <property type="match status" value="1"/>
</dbReference>
<name>A0A1G4RHS5_9CAUL</name>
<dbReference type="Gene3D" id="1.50.10.10">
    <property type="match status" value="1"/>
</dbReference>
<sequence>MELRMRKYVLAGCASVLALAGSAALAQEEAPNHNPTVITAAPATNGPGLASPWSYSGKQGIGSAYEAYKDYQFSDQAKTGTVSKVWFSLAEGVVTETMYGRIHEAQIREMQIAVTGAGWTAFERTDTISHVEYIHTDAAGRPLSPAYRLTNTDKQGRFVIIKDVFTDPDHQSLMVRVTVKALKGPVTPYVILDPSMANTSGDDEGHANVTHLQAWQGNVALNLSANVPFKKATVGYTGVSDGIKELTASHSLGELHSAADQKGNIVLVGQLPVVSKAATFDLAVGFGATTQAASAESAATLKTGYARVLANYNGEGKAVGWEDYLASLSELKSLIPVSEDNGKLLYASALALKVQEDHTSAGAMIASLSNPWGDTVTTDVSSTGYKAVWPRDFYQVSMALAALGDRETPVAAFRYLPTVQVKATTPGNTGATGWFMQKAHVDGTPEWVGVQLDQTAMPILLGERLEQLGLISKTELLSSYQTMLKPAADFLSHGGTVGLDWNHATITPPYSQQERWEEQEGHSPSTTAAVIAGLTAAADIATQAGDAAGAKLYAEKAGEYSGKLEQRLFTTSGKVRGADRPASYFLRISRSDDANNPGSQDSRNGRPALSSDLMVDAGFLELVRYGVRPADDKDITASLAVVDDQTLPENLRVRYDFHFPGTDVTVPGFRRYGNDGYGEGTDGGNYGPMSADQRGRVWPIFTGERGHYELALESLKAGGATDGDISAIRGTYVKGMELFANEGLMIPEQVFDGVGSKTAHDYTVGEGTDSATPLAWSHAEYVKLLRSVRDRQVWDRNPATYQRFSSLSSGPDSNKVKD</sequence>
<feature type="chain" id="PRO_5011654349" evidence="2">
    <location>
        <begin position="27"/>
        <end position="818"/>
    </location>
</feature>
<evidence type="ECO:0000259" key="3">
    <source>
        <dbReference type="Pfam" id="PF00723"/>
    </source>
</evidence>
<keyword evidence="2" id="KW-0732">Signal</keyword>
<dbReference type="CDD" id="cd07430">
    <property type="entry name" value="GH15_N"/>
    <property type="match status" value="1"/>
</dbReference>
<dbReference type="InterPro" id="IPR008928">
    <property type="entry name" value="6-hairpin_glycosidase_sf"/>
</dbReference>
<dbReference type="GO" id="GO:0016757">
    <property type="term" value="F:glycosyltransferase activity"/>
    <property type="evidence" value="ECO:0007669"/>
    <property type="project" value="UniProtKB-ARBA"/>
</dbReference>
<evidence type="ECO:0000256" key="2">
    <source>
        <dbReference type="SAM" id="SignalP"/>
    </source>
</evidence>
<evidence type="ECO:0000313" key="6">
    <source>
        <dbReference type="Proteomes" id="UP000199150"/>
    </source>
</evidence>
<reference evidence="6" key="1">
    <citation type="submission" date="2016-10" db="EMBL/GenBank/DDBJ databases">
        <authorList>
            <person name="Varghese N."/>
            <person name="Submissions S."/>
        </authorList>
    </citation>
    <scope>NUCLEOTIDE SEQUENCE [LARGE SCALE GENOMIC DNA]</scope>
    <source>
        <strain evidence="6">CGMCC 1.3431</strain>
    </source>
</reference>
<dbReference type="AlphaFoldDB" id="A0A1G4RHS5"/>
<keyword evidence="6" id="KW-1185">Reference proteome</keyword>
<organism evidence="5 6">
    <name type="scientific">Asticcacaulis taihuensis</name>
    <dbReference type="NCBI Taxonomy" id="260084"/>
    <lineage>
        <taxon>Bacteria</taxon>
        <taxon>Pseudomonadati</taxon>
        <taxon>Pseudomonadota</taxon>
        <taxon>Alphaproteobacteria</taxon>
        <taxon>Caulobacterales</taxon>
        <taxon>Caulobacteraceae</taxon>
        <taxon>Asticcacaulis</taxon>
    </lineage>
</organism>